<name>A0A2G2W1F0_CAPBA</name>
<dbReference type="OrthoDB" id="1326049at2759"/>
<accession>A0A2G2W1F0</accession>
<reference evidence="2" key="2">
    <citation type="journal article" date="2017" name="J. Anim. Genet.">
        <title>Multiple reference genome sequences of hot pepper reveal the massive evolution of plant disease resistance genes by retroduplication.</title>
        <authorList>
            <person name="Kim S."/>
            <person name="Park J."/>
            <person name="Yeom S.-I."/>
            <person name="Kim Y.-M."/>
            <person name="Seo E."/>
            <person name="Kim K.-T."/>
            <person name="Kim M.-S."/>
            <person name="Lee J.M."/>
            <person name="Cheong K."/>
            <person name="Shin H.-S."/>
            <person name="Kim S.-B."/>
            <person name="Han K."/>
            <person name="Lee J."/>
            <person name="Park M."/>
            <person name="Lee H.-A."/>
            <person name="Lee H.-Y."/>
            <person name="Lee Y."/>
            <person name="Oh S."/>
            <person name="Lee J.H."/>
            <person name="Choi E."/>
            <person name="Choi E."/>
            <person name="Lee S.E."/>
            <person name="Jeon J."/>
            <person name="Kim H."/>
            <person name="Choi G."/>
            <person name="Song H."/>
            <person name="Lee J."/>
            <person name="Lee S.-C."/>
            <person name="Kwon J.-K."/>
            <person name="Lee H.-Y."/>
            <person name="Koo N."/>
            <person name="Hong Y."/>
            <person name="Kim R.W."/>
            <person name="Kang W.-H."/>
            <person name="Huh J.H."/>
            <person name="Kang B.-C."/>
            <person name="Yang T.-J."/>
            <person name="Lee Y.-H."/>
            <person name="Bennetzen J.L."/>
            <person name="Choi D."/>
        </authorList>
    </citation>
    <scope>NUCLEOTIDE SEQUENCE [LARGE SCALE GENOMIC DNA]</scope>
    <source>
        <strain evidence="2">cv. PBC81</strain>
    </source>
</reference>
<dbReference type="Proteomes" id="UP000224567">
    <property type="component" value="Unassembled WGS sequence"/>
</dbReference>
<organism evidence="1 2">
    <name type="scientific">Capsicum baccatum</name>
    <name type="common">Peruvian pepper</name>
    <dbReference type="NCBI Taxonomy" id="33114"/>
    <lineage>
        <taxon>Eukaryota</taxon>
        <taxon>Viridiplantae</taxon>
        <taxon>Streptophyta</taxon>
        <taxon>Embryophyta</taxon>
        <taxon>Tracheophyta</taxon>
        <taxon>Spermatophyta</taxon>
        <taxon>Magnoliopsida</taxon>
        <taxon>eudicotyledons</taxon>
        <taxon>Gunneridae</taxon>
        <taxon>Pentapetalae</taxon>
        <taxon>asterids</taxon>
        <taxon>lamiids</taxon>
        <taxon>Solanales</taxon>
        <taxon>Solanaceae</taxon>
        <taxon>Solanoideae</taxon>
        <taxon>Capsiceae</taxon>
        <taxon>Capsicum</taxon>
    </lineage>
</organism>
<protein>
    <submittedName>
        <fullName evidence="1">Uncharacterized protein</fullName>
    </submittedName>
</protein>
<reference evidence="1 2" key="1">
    <citation type="journal article" date="2017" name="Genome Biol.">
        <title>New reference genome sequences of hot pepper reveal the massive evolution of plant disease-resistance genes by retroduplication.</title>
        <authorList>
            <person name="Kim S."/>
            <person name="Park J."/>
            <person name="Yeom S.I."/>
            <person name="Kim Y.M."/>
            <person name="Seo E."/>
            <person name="Kim K.T."/>
            <person name="Kim M.S."/>
            <person name="Lee J.M."/>
            <person name="Cheong K."/>
            <person name="Shin H.S."/>
            <person name="Kim S.B."/>
            <person name="Han K."/>
            <person name="Lee J."/>
            <person name="Park M."/>
            <person name="Lee H.A."/>
            <person name="Lee H.Y."/>
            <person name="Lee Y."/>
            <person name="Oh S."/>
            <person name="Lee J.H."/>
            <person name="Choi E."/>
            <person name="Choi E."/>
            <person name="Lee S.E."/>
            <person name="Jeon J."/>
            <person name="Kim H."/>
            <person name="Choi G."/>
            <person name="Song H."/>
            <person name="Lee J."/>
            <person name="Lee S.C."/>
            <person name="Kwon J.K."/>
            <person name="Lee H.Y."/>
            <person name="Koo N."/>
            <person name="Hong Y."/>
            <person name="Kim R.W."/>
            <person name="Kang W.H."/>
            <person name="Huh J.H."/>
            <person name="Kang B.C."/>
            <person name="Yang T.J."/>
            <person name="Lee Y.H."/>
            <person name="Bennetzen J.L."/>
            <person name="Choi D."/>
        </authorList>
    </citation>
    <scope>NUCLEOTIDE SEQUENCE [LARGE SCALE GENOMIC DNA]</scope>
    <source>
        <strain evidence="2">cv. PBC81</strain>
    </source>
</reference>
<dbReference type="AlphaFoldDB" id="A0A2G2W1F0"/>
<sequence length="341" mass="38312">MNFPSNFNGPTRVEEEASLFSHVDDALIVEFFSSITTQSSLADFGDLVRYEIMKDDLPTFYWFDTGQHLSLPIPFVFRHIKCGGLLYVLEYRNIGDHLAAFDAQDGGVMIIDRDATLLSGDSHRKYMWCFEFIVMKMSSLSAQTCLRYFLLFLVVQKACYILGRANICGTILYSYPMTKVWDPGQFWSVNFYTSGIIEHQTIGVDIRDISSSLASFTSTADILFETFLSTPIVRFFLMVSLNNQTSSSTLTPCAIVLLATDNMLFGLVSTRRNFKSSFSSHTADLGRPWAFDNAVIGARLYNSNLEDKVLIRAVGIVMNGPRPILAKQPKSILSGYVWDPG</sequence>
<evidence type="ECO:0000313" key="1">
    <source>
        <dbReference type="EMBL" id="PHT39056.1"/>
    </source>
</evidence>
<comment type="caution">
    <text evidence="1">The sequence shown here is derived from an EMBL/GenBank/DDBJ whole genome shotgun (WGS) entry which is preliminary data.</text>
</comment>
<keyword evidence="2" id="KW-1185">Reference proteome</keyword>
<proteinExistence type="predicted"/>
<dbReference type="EMBL" id="MLFT02000009">
    <property type="protein sequence ID" value="PHT39056.1"/>
    <property type="molecule type" value="Genomic_DNA"/>
</dbReference>
<gene>
    <name evidence="1" type="ORF">CQW23_22629</name>
</gene>
<evidence type="ECO:0000313" key="2">
    <source>
        <dbReference type="Proteomes" id="UP000224567"/>
    </source>
</evidence>